<comment type="caution">
    <text evidence="3">The sequence shown here is derived from an EMBL/GenBank/DDBJ whole genome shotgun (WGS) entry which is preliminary data.</text>
</comment>
<dbReference type="PANTHER" id="PTHR37249:SF3">
    <property type="entry name" value="OS03G0206201 PROTEIN"/>
    <property type="match status" value="1"/>
</dbReference>
<protein>
    <submittedName>
        <fullName evidence="3">Uncharacterized protein</fullName>
    </submittedName>
</protein>
<dbReference type="Proteomes" id="UP000639772">
    <property type="component" value="Chromosome 6"/>
</dbReference>
<dbReference type="PANTHER" id="PTHR37249">
    <property type="entry name" value="OS03G0206201 PROTEIN"/>
    <property type="match status" value="1"/>
</dbReference>
<feature type="region of interest" description="Disordered" evidence="1">
    <location>
        <begin position="67"/>
        <end position="121"/>
    </location>
</feature>
<proteinExistence type="predicted"/>
<feature type="signal peptide" evidence="2">
    <location>
        <begin position="1"/>
        <end position="23"/>
    </location>
</feature>
<sequence length="121" mass="12925">MRALVGFWILFAAAFLAPKTCSGVSDSSIPIDKTVRLLSNGAPKPESTNRKSATFFGSAFEFQTTTGEDNLNSYTMDDYLMPDPTPSSKVDVHSGPIEHGTPTNPFIPSPTPPAHPGQDSP</sequence>
<accession>A0A835QY29</accession>
<dbReference type="AlphaFoldDB" id="A0A835QY29"/>
<organism evidence="3 4">
    <name type="scientific">Vanilla planifolia</name>
    <name type="common">Vanilla</name>
    <dbReference type="NCBI Taxonomy" id="51239"/>
    <lineage>
        <taxon>Eukaryota</taxon>
        <taxon>Viridiplantae</taxon>
        <taxon>Streptophyta</taxon>
        <taxon>Embryophyta</taxon>
        <taxon>Tracheophyta</taxon>
        <taxon>Spermatophyta</taxon>
        <taxon>Magnoliopsida</taxon>
        <taxon>Liliopsida</taxon>
        <taxon>Asparagales</taxon>
        <taxon>Orchidaceae</taxon>
        <taxon>Vanilloideae</taxon>
        <taxon>Vanilleae</taxon>
        <taxon>Vanilla</taxon>
    </lineage>
</organism>
<feature type="compositionally biased region" description="Pro residues" evidence="1">
    <location>
        <begin position="105"/>
        <end position="115"/>
    </location>
</feature>
<dbReference type="EMBL" id="JADCNM010000006">
    <property type="protein sequence ID" value="KAG0478215.1"/>
    <property type="molecule type" value="Genomic_DNA"/>
</dbReference>
<evidence type="ECO:0000256" key="2">
    <source>
        <dbReference type="SAM" id="SignalP"/>
    </source>
</evidence>
<feature type="chain" id="PRO_5032377106" evidence="2">
    <location>
        <begin position="24"/>
        <end position="121"/>
    </location>
</feature>
<reference evidence="3 4" key="1">
    <citation type="journal article" date="2020" name="Nat. Food">
        <title>A phased Vanilla planifolia genome enables genetic improvement of flavour and production.</title>
        <authorList>
            <person name="Hasing T."/>
            <person name="Tang H."/>
            <person name="Brym M."/>
            <person name="Khazi F."/>
            <person name="Huang T."/>
            <person name="Chambers A.H."/>
        </authorList>
    </citation>
    <scope>NUCLEOTIDE SEQUENCE [LARGE SCALE GENOMIC DNA]</scope>
    <source>
        <tissue evidence="3">Leaf</tissue>
    </source>
</reference>
<dbReference type="OrthoDB" id="1938519at2759"/>
<keyword evidence="2" id="KW-0732">Signal</keyword>
<evidence type="ECO:0000256" key="1">
    <source>
        <dbReference type="SAM" id="MobiDB-lite"/>
    </source>
</evidence>
<name>A0A835QY29_VANPL</name>
<evidence type="ECO:0000313" key="3">
    <source>
        <dbReference type="EMBL" id="KAG0478215.1"/>
    </source>
</evidence>
<gene>
    <name evidence="3" type="ORF">HPP92_012934</name>
</gene>
<evidence type="ECO:0000313" key="4">
    <source>
        <dbReference type="Proteomes" id="UP000639772"/>
    </source>
</evidence>